<evidence type="ECO:0000256" key="4">
    <source>
        <dbReference type="ARBA" id="ARBA00022824"/>
    </source>
</evidence>
<comment type="similarity">
    <text evidence="11">Belongs to the DHHC palmitoyltransferase family.</text>
</comment>
<evidence type="ECO:0000256" key="11">
    <source>
        <dbReference type="RuleBase" id="RU079119"/>
    </source>
</evidence>
<reference evidence="14 15" key="1">
    <citation type="submission" date="2021-06" db="EMBL/GenBank/DDBJ databases">
        <authorList>
            <person name="Kallberg Y."/>
            <person name="Tangrot J."/>
            <person name="Rosling A."/>
        </authorList>
    </citation>
    <scope>NUCLEOTIDE SEQUENCE [LARGE SCALE GENOMIC DNA]</scope>
    <source>
        <strain evidence="14 15">120-4 pot B 10/14</strain>
    </source>
</reference>
<feature type="compositionally biased region" description="Polar residues" evidence="12">
    <location>
        <begin position="473"/>
        <end position="485"/>
    </location>
</feature>
<dbReference type="InterPro" id="IPR039859">
    <property type="entry name" value="PFA4/ZDH16/20/ERF2-like"/>
</dbReference>
<keyword evidence="7" id="KW-0564">Palmitate</keyword>
<dbReference type="EC" id="2.3.1.225" evidence="11"/>
<sequence length="485" mass="56791">MVNTGRLFIIGVSILIGFLAYTSQIFIFWDFLGGLNVHCLTVLIPFNISVILIYWNYFLTCTTDPGRVPKDWYPKENQEDVEIKRTTHSPRYCRTCSAYKPPRSHHCRTCKRCVLKMDHHCPWTNNCVGYFNYGHFIRFVFWVDVACIYHFTLMIKRTMRLIEDISYIRYDIEPSTLEIVFLILNYAAVIPVLFSVGMLSMYHFYCMWTNTTTIENWEKDKVATMVRRGKIKEVIFPYDIGFIENIRANLGDNPILWCWPQEIKGTGLSFPISKDADPSIIWPPKDPDAITTSSMAPKPWDIYNNHFNSNSRNQKYSRQFVRRDSEGYLVRDLSLEERAMLSSNSDREGVDEHIDDPYHNSDGSTLYSESDEYSYNEDEKIIDETAHDDFDDDNYPEHIGIGDDRNDYNHSNRRLTKKDQKQSRNIMHSKKNDEDDNVPIGILIGKKQLEAMGYDQENIESHLKTTREEGNRTLFSEGNNYKTEK</sequence>
<proteinExistence type="inferred from homology"/>
<dbReference type="InterPro" id="IPR001594">
    <property type="entry name" value="Palmitoyltrfase_DHHC"/>
</dbReference>
<feature type="transmembrane region" description="Helical" evidence="11">
    <location>
        <begin position="35"/>
        <end position="57"/>
    </location>
</feature>
<evidence type="ECO:0000256" key="1">
    <source>
        <dbReference type="ARBA" id="ARBA00004141"/>
    </source>
</evidence>
<feature type="transmembrane region" description="Helical" evidence="11">
    <location>
        <begin position="7"/>
        <end position="29"/>
    </location>
</feature>
<gene>
    <name evidence="14" type="ORF">GMARGA_LOCUS15781</name>
</gene>
<evidence type="ECO:0000259" key="13">
    <source>
        <dbReference type="Pfam" id="PF01529"/>
    </source>
</evidence>
<evidence type="ECO:0000256" key="12">
    <source>
        <dbReference type="SAM" id="MobiDB-lite"/>
    </source>
</evidence>
<keyword evidence="2 11" id="KW-0808">Transferase</keyword>
<evidence type="ECO:0000256" key="8">
    <source>
        <dbReference type="ARBA" id="ARBA00023288"/>
    </source>
</evidence>
<feature type="compositionally biased region" description="Basic and acidic residues" evidence="12">
    <location>
        <begin position="342"/>
        <end position="359"/>
    </location>
</feature>
<comment type="subcellular location">
    <subcellularLocation>
        <location evidence="1">Membrane</location>
        <topology evidence="1">Multi-pass membrane protein</topology>
    </subcellularLocation>
</comment>
<dbReference type="HAMAP" id="MF_03199">
    <property type="entry name" value="DHHC_PAT_PFA4"/>
    <property type="match status" value="1"/>
</dbReference>
<dbReference type="InterPro" id="IPR033682">
    <property type="entry name" value="PFA4"/>
</dbReference>
<evidence type="ECO:0000313" key="14">
    <source>
        <dbReference type="EMBL" id="CAG8745094.1"/>
    </source>
</evidence>
<evidence type="ECO:0000256" key="5">
    <source>
        <dbReference type="ARBA" id="ARBA00022989"/>
    </source>
</evidence>
<keyword evidence="9 11" id="KW-0012">Acyltransferase</keyword>
<keyword evidence="15" id="KW-1185">Reference proteome</keyword>
<feature type="compositionally biased region" description="Basic and acidic residues" evidence="12">
    <location>
        <begin position="400"/>
        <end position="410"/>
    </location>
</feature>
<evidence type="ECO:0000256" key="3">
    <source>
        <dbReference type="ARBA" id="ARBA00022692"/>
    </source>
</evidence>
<evidence type="ECO:0000256" key="2">
    <source>
        <dbReference type="ARBA" id="ARBA00022679"/>
    </source>
</evidence>
<keyword evidence="8" id="KW-0449">Lipoprotein</keyword>
<feature type="region of interest" description="Disordered" evidence="12">
    <location>
        <begin position="342"/>
        <end position="374"/>
    </location>
</feature>
<dbReference type="EMBL" id="CAJVQB010011087">
    <property type="protein sequence ID" value="CAG8745094.1"/>
    <property type="molecule type" value="Genomic_DNA"/>
</dbReference>
<feature type="region of interest" description="Disordered" evidence="12">
    <location>
        <begin position="464"/>
        <end position="485"/>
    </location>
</feature>
<evidence type="ECO:0000256" key="7">
    <source>
        <dbReference type="ARBA" id="ARBA00023139"/>
    </source>
</evidence>
<feature type="domain" description="Palmitoyltransferase DHHC" evidence="13">
    <location>
        <begin position="88"/>
        <end position="219"/>
    </location>
</feature>
<comment type="catalytic activity">
    <reaction evidence="10 11">
        <text>L-cysteinyl-[protein] + hexadecanoyl-CoA = S-hexadecanoyl-L-cysteinyl-[protein] + CoA</text>
        <dbReference type="Rhea" id="RHEA:36683"/>
        <dbReference type="Rhea" id="RHEA-COMP:10131"/>
        <dbReference type="Rhea" id="RHEA-COMP:11032"/>
        <dbReference type="ChEBI" id="CHEBI:29950"/>
        <dbReference type="ChEBI" id="CHEBI:57287"/>
        <dbReference type="ChEBI" id="CHEBI:57379"/>
        <dbReference type="ChEBI" id="CHEBI:74151"/>
        <dbReference type="EC" id="2.3.1.225"/>
    </reaction>
</comment>
<organism evidence="14 15">
    <name type="scientific">Gigaspora margarita</name>
    <dbReference type="NCBI Taxonomy" id="4874"/>
    <lineage>
        <taxon>Eukaryota</taxon>
        <taxon>Fungi</taxon>
        <taxon>Fungi incertae sedis</taxon>
        <taxon>Mucoromycota</taxon>
        <taxon>Glomeromycotina</taxon>
        <taxon>Glomeromycetes</taxon>
        <taxon>Diversisporales</taxon>
        <taxon>Gigasporaceae</taxon>
        <taxon>Gigaspora</taxon>
    </lineage>
</organism>
<feature type="non-terminal residue" evidence="14">
    <location>
        <position position="485"/>
    </location>
</feature>
<protein>
    <recommendedName>
        <fullName evidence="11">Palmitoyltransferase</fullName>
        <ecNumber evidence="11">2.3.1.225</ecNumber>
    </recommendedName>
</protein>
<dbReference type="PANTHER" id="PTHR12246">
    <property type="entry name" value="PALMITOYLTRANSFERASE ZDHHC16"/>
    <property type="match status" value="1"/>
</dbReference>
<comment type="domain">
    <text evidence="11">The DHHC domain is required for palmitoyltransferase activity.</text>
</comment>
<feature type="region of interest" description="Disordered" evidence="12">
    <location>
        <begin position="387"/>
        <end position="438"/>
    </location>
</feature>
<keyword evidence="5 11" id="KW-1133">Transmembrane helix</keyword>
<keyword evidence="3 11" id="KW-0812">Transmembrane</keyword>
<dbReference type="PROSITE" id="PS50216">
    <property type="entry name" value="DHHC"/>
    <property type="match status" value="1"/>
</dbReference>
<dbReference type="Pfam" id="PF01529">
    <property type="entry name" value="DHHC"/>
    <property type="match status" value="1"/>
</dbReference>
<evidence type="ECO:0000256" key="6">
    <source>
        <dbReference type="ARBA" id="ARBA00023136"/>
    </source>
</evidence>
<dbReference type="Proteomes" id="UP000789901">
    <property type="component" value="Unassembled WGS sequence"/>
</dbReference>
<evidence type="ECO:0000313" key="15">
    <source>
        <dbReference type="Proteomes" id="UP000789901"/>
    </source>
</evidence>
<evidence type="ECO:0000256" key="9">
    <source>
        <dbReference type="ARBA" id="ARBA00023315"/>
    </source>
</evidence>
<keyword evidence="6 11" id="KW-0472">Membrane</keyword>
<evidence type="ECO:0000256" key="10">
    <source>
        <dbReference type="ARBA" id="ARBA00048048"/>
    </source>
</evidence>
<accession>A0ABN7V9A6</accession>
<name>A0ABN7V9A6_GIGMA</name>
<comment type="caution">
    <text evidence="14">The sequence shown here is derived from an EMBL/GenBank/DDBJ whole genome shotgun (WGS) entry which is preliminary data.</text>
</comment>
<feature type="transmembrane region" description="Helical" evidence="11">
    <location>
        <begin position="179"/>
        <end position="205"/>
    </location>
</feature>
<keyword evidence="4" id="KW-0256">Endoplasmic reticulum</keyword>